<dbReference type="RefSeq" id="WP_051515081.1">
    <property type="nucleotide sequence ID" value="NZ_AZQP01000028.1"/>
</dbReference>
<protein>
    <submittedName>
        <fullName evidence="2">Stage II sporulation protein P</fullName>
    </submittedName>
</protein>
<feature type="compositionally biased region" description="Acidic residues" evidence="1">
    <location>
        <begin position="122"/>
        <end position="135"/>
    </location>
</feature>
<dbReference type="Proteomes" id="UP000019681">
    <property type="component" value="Unassembled WGS sequence"/>
</dbReference>
<dbReference type="AlphaFoldDB" id="A0A017RTX5"/>
<organism evidence="2 3">
    <name type="scientific">Fervidicella metallireducens AeB</name>
    <dbReference type="NCBI Taxonomy" id="1403537"/>
    <lineage>
        <taxon>Bacteria</taxon>
        <taxon>Bacillati</taxon>
        <taxon>Bacillota</taxon>
        <taxon>Clostridia</taxon>
        <taxon>Eubacteriales</taxon>
        <taxon>Clostridiaceae</taxon>
        <taxon>Fervidicella</taxon>
    </lineage>
</organism>
<gene>
    <name evidence="2" type="ORF">Q428_09490</name>
</gene>
<dbReference type="NCBIfam" id="TIGR02867">
    <property type="entry name" value="spore_II_P"/>
    <property type="match status" value="1"/>
</dbReference>
<name>A0A017RTX5_9CLOT</name>
<dbReference type="STRING" id="1403537.Q428_09490"/>
<feature type="region of interest" description="Disordered" evidence="1">
    <location>
        <begin position="121"/>
        <end position="147"/>
    </location>
</feature>
<keyword evidence="3" id="KW-1185">Reference proteome</keyword>
<reference evidence="2 3" key="1">
    <citation type="journal article" date="2014" name="Genome Announc.">
        <title>Draft Genome Sequence of Fervidicella metallireducens Strain AeBT, an Iron-Reducing Thermoanaerobe from the Great Artesian Basin.</title>
        <authorList>
            <person name="Patel B.K."/>
        </authorList>
    </citation>
    <scope>NUCLEOTIDE SEQUENCE [LARGE SCALE GENOMIC DNA]</scope>
    <source>
        <strain evidence="2 3">AeB</strain>
    </source>
</reference>
<sequence length="365" mass="41709">MDMNKKEPIIRCLFFLTGIIIFVMLLTPLVNSVTLASDINLNQDNIYKKLLEKSFTSLEFTMNKKSYVKKNSMPNILFKYLTNIELTNPKTYIASQIPLLNSVDITSINDEENYEEYKLEEEKVDENTDELIEENNESKNSNTGKSNVEIKTIVPKNNVEAKKAKLDPRKPLVLIYHTHTQEAYNPRKIEGANHSTNLNLGVVKVGEYMKDELENKYGIAVIHDTTIHDIPVREKGYEKSRVTLKKYLAKYKNFKIIIDLHRDAGDKNIFTVKANNELYAKIMFVLGSKNKNYAKNLNTARQINDIVDGMYPGISKGFRNMNAYLNQDLSPNVVLIEVGSNENTMEEAINTAEILAKTIAKIINK</sequence>
<accession>A0A017RTX5</accession>
<proteinExistence type="predicted"/>
<dbReference type="Pfam" id="PF07454">
    <property type="entry name" value="SpoIIP"/>
    <property type="match status" value="1"/>
</dbReference>
<dbReference type="SUPFAM" id="SSF53187">
    <property type="entry name" value="Zn-dependent exopeptidases"/>
    <property type="match status" value="1"/>
</dbReference>
<dbReference type="EMBL" id="AZQP01000028">
    <property type="protein sequence ID" value="EYE88107.1"/>
    <property type="molecule type" value="Genomic_DNA"/>
</dbReference>
<evidence type="ECO:0000313" key="3">
    <source>
        <dbReference type="Proteomes" id="UP000019681"/>
    </source>
</evidence>
<evidence type="ECO:0000313" key="2">
    <source>
        <dbReference type="EMBL" id="EYE88107.1"/>
    </source>
</evidence>
<comment type="caution">
    <text evidence="2">The sequence shown here is derived from an EMBL/GenBank/DDBJ whole genome shotgun (WGS) entry which is preliminary data.</text>
</comment>
<dbReference type="InterPro" id="IPR010897">
    <property type="entry name" value="Spore_II_P"/>
</dbReference>
<evidence type="ECO:0000256" key="1">
    <source>
        <dbReference type="SAM" id="MobiDB-lite"/>
    </source>
</evidence>
<dbReference type="OrthoDB" id="1633470at2"/>